<name>A0A327YP29_9BACL</name>
<accession>A0A327YP29</accession>
<proteinExistence type="predicted"/>
<comment type="caution">
    <text evidence="2">The sequence shown here is derived from an EMBL/GenBank/DDBJ whole genome shotgun (WGS) entry which is preliminary data.</text>
</comment>
<dbReference type="EMBL" id="QLMH01000002">
    <property type="protein sequence ID" value="RAK22282.1"/>
    <property type="molecule type" value="Genomic_DNA"/>
</dbReference>
<gene>
    <name evidence="2" type="ORF">B0I26_102274</name>
</gene>
<organism evidence="2 3">
    <name type="scientific">Paranoxybacillus vitaminiphilus</name>
    <dbReference type="NCBI Taxonomy" id="581036"/>
    <lineage>
        <taxon>Bacteria</taxon>
        <taxon>Bacillati</taxon>
        <taxon>Bacillota</taxon>
        <taxon>Bacilli</taxon>
        <taxon>Bacillales</taxon>
        <taxon>Anoxybacillaceae</taxon>
        <taxon>Paranoxybacillus</taxon>
    </lineage>
</organism>
<evidence type="ECO:0000313" key="2">
    <source>
        <dbReference type="EMBL" id="RAK22282.1"/>
    </source>
</evidence>
<evidence type="ECO:0000256" key="1">
    <source>
        <dbReference type="SAM" id="Phobius"/>
    </source>
</evidence>
<reference evidence="2 3" key="1">
    <citation type="submission" date="2018-06" db="EMBL/GenBank/DDBJ databases">
        <title>Genomic Encyclopedia of Type Strains, Phase III (KMG-III): the genomes of soil and plant-associated and newly described type strains.</title>
        <authorList>
            <person name="Whitman W."/>
        </authorList>
    </citation>
    <scope>NUCLEOTIDE SEQUENCE [LARGE SCALE GENOMIC DNA]</scope>
    <source>
        <strain evidence="2 3">CGMCC 1.8979</strain>
    </source>
</reference>
<keyword evidence="1" id="KW-1133">Transmembrane helix</keyword>
<protein>
    <submittedName>
        <fullName evidence="2">Uncharacterized protein</fullName>
    </submittedName>
</protein>
<keyword evidence="1" id="KW-0812">Transmembrane</keyword>
<keyword evidence="3" id="KW-1185">Reference proteome</keyword>
<dbReference type="Proteomes" id="UP000248555">
    <property type="component" value="Unassembled WGS sequence"/>
</dbReference>
<sequence>MKIFLLLLATIIILFIDLPEMIQKQLKKEIIVYSLLLIAGIILSILHMLQVPLFNPTDLIVWMFRPFVE</sequence>
<dbReference type="AlphaFoldDB" id="A0A327YP29"/>
<dbReference type="RefSeq" id="WP_111644131.1">
    <property type="nucleotide sequence ID" value="NZ_QLMH01000002.1"/>
</dbReference>
<keyword evidence="1" id="KW-0472">Membrane</keyword>
<feature type="transmembrane region" description="Helical" evidence="1">
    <location>
        <begin position="30"/>
        <end position="49"/>
    </location>
</feature>
<evidence type="ECO:0000313" key="3">
    <source>
        <dbReference type="Proteomes" id="UP000248555"/>
    </source>
</evidence>